<gene>
    <name evidence="2" type="ORF">CDD80_2197</name>
</gene>
<keyword evidence="3" id="KW-1185">Reference proteome</keyword>
<organism evidence="2 3">
    <name type="scientific">Ophiocordyceps camponoti-rufipedis</name>
    <dbReference type="NCBI Taxonomy" id="2004952"/>
    <lineage>
        <taxon>Eukaryota</taxon>
        <taxon>Fungi</taxon>
        <taxon>Dikarya</taxon>
        <taxon>Ascomycota</taxon>
        <taxon>Pezizomycotina</taxon>
        <taxon>Sordariomycetes</taxon>
        <taxon>Hypocreomycetidae</taxon>
        <taxon>Hypocreales</taxon>
        <taxon>Ophiocordycipitaceae</taxon>
        <taxon>Ophiocordyceps</taxon>
    </lineage>
</organism>
<evidence type="ECO:0000256" key="1">
    <source>
        <dbReference type="SAM" id="MobiDB-lite"/>
    </source>
</evidence>
<dbReference type="EMBL" id="NJES01000203">
    <property type="protein sequence ID" value="PHH75678.1"/>
    <property type="molecule type" value="Genomic_DNA"/>
</dbReference>
<feature type="compositionally biased region" description="Basic and acidic residues" evidence="1">
    <location>
        <begin position="37"/>
        <end position="46"/>
    </location>
</feature>
<evidence type="ECO:0000313" key="2">
    <source>
        <dbReference type="EMBL" id="PHH75678.1"/>
    </source>
</evidence>
<name>A0A2C5YC79_9HYPO</name>
<accession>A0A2C5YC79</accession>
<comment type="caution">
    <text evidence="2">The sequence shown here is derived from an EMBL/GenBank/DDBJ whole genome shotgun (WGS) entry which is preliminary data.</text>
</comment>
<dbReference type="AlphaFoldDB" id="A0A2C5YC79"/>
<feature type="compositionally biased region" description="Low complexity" evidence="1">
    <location>
        <begin position="7"/>
        <end position="16"/>
    </location>
</feature>
<protein>
    <submittedName>
        <fullName evidence="2">Uncharacterized protein</fullName>
    </submittedName>
</protein>
<feature type="region of interest" description="Disordered" evidence="1">
    <location>
        <begin position="1"/>
        <end position="65"/>
    </location>
</feature>
<reference evidence="2 3" key="1">
    <citation type="submission" date="2017-06" db="EMBL/GenBank/DDBJ databases">
        <title>Ant-infecting Ophiocordyceps genomes reveal a high diversity of potential behavioral manipulation genes and a possible major role for enterotoxins.</title>
        <authorList>
            <person name="De Bekker C."/>
            <person name="Evans H.C."/>
            <person name="Brachmann A."/>
            <person name="Hughes D.P."/>
        </authorList>
    </citation>
    <scope>NUCLEOTIDE SEQUENCE [LARGE SCALE GENOMIC DNA]</scope>
    <source>
        <strain evidence="2 3">Map16</strain>
    </source>
</reference>
<proteinExistence type="predicted"/>
<evidence type="ECO:0000313" key="3">
    <source>
        <dbReference type="Proteomes" id="UP000226431"/>
    </source>
</evidence>
<dbReference type="Proteomes" id="UP000226431">
    <property type="component" value="Unassembled WGS sequence"/>
</dbReference>
<sequence length="111" mass="11857">MLRLRSRTAATVTRRASCSRRRQNDSHLKSTSSAESSYRRITDRSSDATSGSSALPAANRAESSASTSASAIVACLQVGSLMADFCVGTYLSLVRISSSHLTTNVKRHHPA</sequence>